<gene>
    <name evidence="1" type="ORF">PACLA_8A054869</name>
</gene>
<dbReference type="OrthoDB" id="47007at2759"/>
<sequence>MEARLRYHDKVVIVTGGSKGIGEGIVREFVKEGSKVVFCARGEAIGRKLEQELNEKGPGESFFIACDIRKEDDLKNLVDKTVAKYGQIDCIVNNAGWHPPSTTIDDTTTEAFKSLLEFNLVSYFLLCKFSMPYLRQTKGNIINISSLVSMIGQEGAVAYCATKGGIASMTRALAVDEAKRGVRVNCVSPGNVWTPLWDEYASAESDKDSAVRDGEQAQLLGRMGTIEEMGKCCVYVAAEGTFMTGIDLPVSGGAELGYGQKSQ</sequence>
<dbReference type="GO" id="GO:0006706">
    <property type="term" value="P:steroid catabolic process"/>
    <property type="evidence" value="ECO:0007669"/>
    <property type="project" value="TreeGrafter"/>
</dbReference>
<reference evidence="1" key="1">
    <citation type="submission" date="2020-04" db="EMBL/GenBank/DDBJ databases">
        <authorList>
            <person name="Alioto T."/>
            <person name="Alioto T."/>
            <person name="Gomez Garrido J."/>
        </authorList>
    </citation>
    <scope>NUCLEOTIDE SEQUENCE</scope>
    <source>
        <strain evidence="1">A484AB</strain>
    </source>
</reference>
<comment type="caution">
    <text evidence="1">The sequence shown here is derived from an EMBL/GenBank/DDBJ whole genome shotgun (WGS) entry which is preliminary data.</text>
</comment>
<dbReference type="PRINTS" id="PR00081">
    <property type="entry name" value="GDHRDH"/>
</dbReference>
<organism evidence="1 2">
    <name type="scientific">Paramuricea clavata</name>
    <name type="common">Red gorgonian</name>
    <name type="synonym">Violescent sea-whip</name>
    <dbReference type="NCBI Taxonomy" id="317549"/>
    <lineage>
        <taxon>Eukaryota</taxon>
        <taxon>Metazoa</taxon>
        <taxon>Cnidaria</taxon>
        <taxon>Anthozoa</taxon>
        <taxon>Octocorallia</taxon>
        <taxon>Malacalcyonacea</taxon>
        <taxon>Plexauridae</taxon>
        <taxon>Paramuricea</taxon>
    </lineage>
</organism>
<dbReference type="Gene3D" id="3.40.50.720">
    <property type="entry name" value="NAD(P)-binding Rossmann-like Domain"/>
    <property type="match status" value="1"/>
</dbReference>
<dbReference type="PANTHER" id="PTHR43658:SF8">
    <property type="entry name" value="17-BETA-HYDROXYSTEROID DEHYDROGENASE 14-RELATED"/>
    <property type="match status" value="1"/>
</dbReference>
<evidence type="ECO:0000313" key="1">
    <source>
        <dbReference type="EMBL" id="CAB4017682.1"/>
    </source>
</evidence>
<dbReference type="Proteomes" id="UP001152795">
    <property type="component" value="Unassembled WGS sequence"/>
</dbReference>
<dbReference type="PROSITE" id="PS00061">
    <property type="entry name" value="ADH_SHORT"/>
    <property type="match status" value="1"/>
</dbReference>
<proteinExistence type="predicted"/>
<dbReference type="InterPro" id="IPR020904">
    <property type="entry name" value="Sc_DH/Rdtase_CS"/>
</dbReference>
<dbReference type="GO" id="GO:0004303">
    <property type="term" value="F:estradiol 17-beta-dehydrogenase [NAD(P)+] activity"/>
    <property type="evidence" value="ECO:0007669"/>
    <property type="project" value="TreeGrafter"/>
</dbReference>
<evidence type="ECO:0000313" key="2">
    <source>
        <dbReference type="Proteomes" id="UP001152795"/>
    </source>
</evidence>
<protein>
    <submittedName>
        <fullName evidence="1">17-beta-hydroxysteroid dehydrogenase 14-like</fullName>
    </submittedName>
</protein>
<dbReference type="GO" id="GO:0005829">
    <property type="term" value="C:cytosol"/>
    <property type="evidence" value="ECO:0007669"/>
    <property type="project" value="TreeGrafter"/>
</dbReference>
<dbReference type="PRINTS" id="PR00080">
    <property type="entry name" value="SDRFAMILY"/>
</dbReference>
<dbReference type="AlphaFoldDB" id="A0A6S7JM96"/>
<dbReference type="InterPro" id="IPR002347">
    <property type="entry name" value="SDR_fam"/>
</dbReference>
<dbReference type="SUPFAM" id="SSF51735">
    <property type="entry name" value="NAD(P)-binding Rossmann-fold domains"/>
    <property type="match status" value="1"/>
</dbReference>
<dbReference type="Pfam" id="PF13561">
    <property type="entry name" value="adh_short_C2"/>
    <property type="match status" value="1"/>
</dbReference>
<keyword evidence="2" id="KW-1185">Reference proteome</keyword>
<name>A0A6S7JM96_PARCT</name>
<dbReference type="FunFam" id="3.40.50.720:FF:000084">
    <property type="entry name" value="Short-chain dehydrogenase reductase"/>
    <property type="match status" value="1"/>
</dbReference>
<accession>A0A6S7JM96</accession>
<dbReference type="EMBL" id="CACRXK020009663">
    <property type="protein sequence ID" value="CAB4017682.1"/>
    <property type="molecule type" value="Genomic_DNA"/>
</dbReference>
<dbReference type="PANTHER" id="PTHR43658">
    <property type="entry name" value="SHORT-CHAIN DEHYDROGENASE/REDUCTASE"/>
    <property type="match status" value="1"/>
</dbReference>
<dbReference type="InterPro" id="IPR036291">
    <property type="entry name" value="NAD(P)-bd_dom_sf"/>
</dbReference>